<dbReference type="AlphaFoldDB" id="A0A2Z4PVN5"/>
<name>A0A2Z4PVN5_9GAMM</name>
<dbReference type="OrthoDB" id="9178917at2"/>
<gene>
    <name evidence="2" type="ORF">A8139_16775</name>
</gene>
<evidence type="ECO:0008006" key="4">
    <source>
        <dbReference type="Google" id="ProtNLM"/>
    </source>
</evidence>
<organism evidence="2 3">
    <name type="scientific">Marinomonas primoryensis</name>
    <dbReference type="NCBI Taxonomy" id="178399"/>
    <lineage>
        <taxon>Bacteria</taxon>
        <taxon>Pseudomonadati</taxon>
        <taxon>Pseudomonadota</taxon>
        <taxon>Gammaproteobacteria</taxon>
        <taxon>Oceanospirillales</taxon>
        <taxon>Oceanospirillaceae</taxon>
        <taxon>Marinomonas</taxon>
    </lineage>
</organism>
<dbReference type="Gene3D" id="3.40.50.2300">
    <property type="match status" value="1"/>
</dbReference>
<feature type="signal peptide" evidence="1">
    <location>
        <begin position="1"/>
        <end position="23"/>
    </location>
</feature>
<accession>A0A2Z4PVN5</accession>
<evidence type="ECO:0000313" key="2">
    <source>
        <dbReference type="EMBL" id="AWY01425.1"/>
    </source>
</evidence>
<evidence type="ECO:0000313" key="3">
    <source>
        <dbReference type="Proteomes" id="UP000249898"/>
    </source>
</evidence>
<protein>
    <recommendedName>
        <fullName evidence="4">ABC transporter substrate-binding protein</fullName>
    </recommendedName>
</protein>
<sequence length="305" mass="34418">MNRNVKRLFLFIFLLLASVNVLATIYVVHDTEESSVRSLTFQLSKLLPENTRLMPVRSALFIQNVSFLKDDDVMVTVGADSFRLACSVASEGAVIAVFIGKEEYLNIQPQCSIPVSGVFSGAPLDKRLNILEAIWFDRKPLAVIYSDHLFVDEQEMMNLADQHGFIFRFLKTETDRLSVLKSVNFVLEDSELIFSLVDTQLYKNGIAQDILRLLFHKQKVMIGPSFAFVRAGSLFAVYSDSEAKLKALVERLTMWDTKGVLLEAAYPDQLRVSFNSYLIKSHGVVLPSSSYLKDKYGLCSETQCE</sequence>
<keyword evidence="1" id="KW-0732">Signal</keyword>
<reference evidence="2 3" key="1">
    <citation type="submission" date="2016-06" db="EMBL/GenBank/DDBJ databases">
        <title>The sequenced genome of the ice-adhering bacterium Marinomonas primoryensis, from Antarctica.</title>
        <authorList>
            <person name="Graham L."/>
            <person name="Vance T.D.R."/>
            <person name="Davies P.L."/>
        </authorList>
    </citation>
    <scope>NUCLEOTIDE SEQUENCE [LARGE SCALE GENOMIC DNA]</scope>
    <source>
        <strain evidence="2 3">AceL</strain>
    </source>
</reference>
<feature type="chain" id="PRO_5016276887" description="ABC transporter substrate-binding protein" evidence="1">
    <location>
        <begin position="24"/>
        <end position="305"/>
    </location>
</feature>
<dbReference type="Proteomes" id="UP000249898">
    <property type="component" value="Chromosome"/>
</dbReference>
<proteinExistence type="predicted"/>
<evidence type="ECO:0000256" key="1">
    <source>
        <dbReference type="SAM" id="SignalP"/>
    </source>
</evidence>
<dbReference type="EMBL" id="CP016181">
    <property type="protein sequence ID" value="AWY01425.1"/>
    <property type="molecule type" value="Genomic_DNA"/>
</dbReference>